<dbReference type="PATRIC" id="fig|989403.3.peg.378"/>
<organism evidence="1 2">
    <name type="scientific">Pseudovibrio axinellae</name>
    <dbReference type="NCBI Taxonomy" id="989403"/>
    <lineage>
        <taxon>Bacteria</taxon>
        <taxon>Pseudomonadati</taxon>
        <taxon>Pseudomonadota</taxon>
        <taxon>Alphaproteobacteria</taxon>
        <taxon>Hyphomicrobiales</taxon>
        <taxon>Stappiaceae</taxon>
        <taxon>Pseudovibrio</taxon>
    </lineage>
</organism>
<protein>
    <recommendedName>
        <fullName evidence="3">Heme-binding protein</fullName>
    </recommendedName>
</protein>
<dbReference type="PANTHER" id="PTHR34309">
    <property type="entry name" value="SLR1406 PROTEIN"/>
    <property type="match status" value="1"/>
</dbReference>
<dbReference type="InterPro" id="IPR038084">
    <property type="entry name" value="PduO/GlcC-like_sf"/>
</dbReference>
<reference evidence="1 2" key="1">
    <citation type="journal article" date="2016" name="Front. Microbiol.">
        <title>Comparative Genomic Analysis Reveals a Diverse Repertoire of Genes Involved in Prokaryote-Eukaryote Interactions within the Pseudovibrio Genus.</title>
        <authorList>
            <person name="Romano S."/>
            <person name="Fernandez-Guerra A."/>
            <person name="Reen F.J."/>
            <person name="Glockner F.O."/>
            <person name="Crowley S.P."/>
            <person name="O'Sullivan O."/>
            <person name="Cotter P.D."/>
            <person name="Adams C."/>
            <person name="Dobson A.D."/>
            <person name="O'Gara F."/>
        </authorList>
    </citation>
    <scope>NUCLEOTIDE SEQUENCE [LARGE SCALE GENOMIC DNA]</scope>
    <source>
        <strain evidence="1 2">Ad2</strain>
    </source>
</reference>
<name>A0A166AZ10_9HYPH</name>
<evidence type="ECO:0008006" key="3">
    <source>
        <dbReference type="Google" id="ProtNLM"/>
    </source>
</evidence>
<evidence type="ECO:0000313" key="1">
    <source>
        <dbReference type="EMBL" id="KZL21733.1"/>
    </source>
</evidence>
<dbReference type="InterPro" id="IPR052517">
    <property type="entry name" value="GlcG_carb_metab_protein"/>
</dbReference>
<dbReference type="Gene3D" id="3.30.450.150">
    <property type="entry name" value="Haem-degrading domain"/>
    <property type="match status" value="1"/>
</dbReference>
<dbReference type="PANTHER" id="PTHR34309:SF10">
    <property type="entry name" value="SLR1406 PROTEIN"/>
    <property type="match status" value="1"/>
</dbReference>
<sequence length="87" mass="8522">MGKAYGAVAVGAGSRWLNDNAQTRPHFVQALNGVAGGSNVPVPGGVLVRDADKTIIGAVGITGDTSENDEAAAIAGIESAGFKADAG</sequence>
<dbReference type="STRING" id="989403.SAMN05421798_102149"/>
<dbReference type="Proteomes" id="UP000076577">
    <property type="component" value="Unassembled WGS sequence"/>
</dbReference>
<keyword evidence="2" id="KW-1185">Reference proteome</keyword>
<dbReference type="InterPro" id="IPR005624">
    <property type="entry name" value="PduO/GlcC-like"/>
</dbReference>
<dbReference type="SUPFAM" id="SSF143744">
    <property type="entry name" value="GlcG-like"/>
    <property type="match status" value="1"/>
</dbReference>
<dbReference type="EMBL" id="LMCB01000003">
    <property type="protein sequence ID" value="KZL21733.1"/>
    <property type="molecule type" value="Genomic_DNA"/>
</dbReference>
<accession>A0A166AZ10</accession>
<evidence type="ECO:0000313" key="2">
    <source>
        <dbReference type="Proteomes" id="UP000076577"/>
    </source>
</evidence>
<dbReference type="Pfam" id="PF03928">
    <property type="entry name" value="HbpS-like"/>
    <property type="match status" value="1"/>
</dbReference>
<proteinExistence type="predicted"/>
<gene>
    <name evidence="1" type="ORF">PsAD2_00357</name>
</gene>
<dbReference type="AlphaFoldDB" id="A0A166AZ10"/>
<comment type="caution">
    <text evidence="1">The sequence shown here is derived from an EMBL/GenBank/DDBJ whole genome shotgun (WGS) entry which is preliminary data.</text>
</comment>